<gene>
    <name evidence="6" type="ORF">GGQ73_000605</name>
</gene>
<dbReference type="Gene3D" id="2.10.109.10">
    <property type="entry name" value="Umud Fragment, subunit A"/>
    <property type="match status" value="1"/>
</dbReference>
<dbReference type="RefSeq" id="WP_183893864.1">
    <property type="nucleotide sequence ID" value="NZ_JACIDV010000002.1"/>
</dbReference>
<dbReference type="PANTHER" id="PTHR40661">
    <property type="match status" value="1"/>
</dbReference>
<comment type="caution">
    <text evidence="6">The sequence shown here is derived from an EMBL/GenBank/DDBJ whole genome shotgun (WGS) entry which is preliminary data.</text>
</comment>
<keyword evidence="7" id="KW-1185">Reference proteome</keyword>
<organism evidence="6 7">
    <name type="scientific">Rhizobium skierniewicense</name>
    <dbReference type="NCBI Taxonomy" id="984260"/>
    <lineage>
        <taxon>Bacteria</taxon>
        <taxon>Pseudomonadati</taxon>
        <taxon>Pseudomonadota</taxon>
        <taxon>Alphaproteobacteria</taxon>
        <taxon>Hyphomicrobiales</taxon>
        <taxon>Rhizobiaceae</taxon>
        <taxon>Rhizobium/Agrobacterium group</taxon>
        <taxon>Rhizobium</taxon>
    </lineage>
</organism>
<feature type="region of interest" description="Disordered" evidence="4">
    <location>
        <begin position="116"/>
        <end position="135"/>
    </location>
</feature>
<keyword evidence="3" id="KW-0804">Transcription</keyword>
<dbReference type="GO" id="GO:0003677">
    <property type="term" value="F:DNA binding"/>
    <property type="evidence" value="ECO:0007669"/>
    <property type="project" value="UniProtKB-KW"/>
</dbReference>
<dbReference type="CDD" id="cd00093">
    <property type="entry name" value="HTH_XRE"/>
    <property type="match status" value="1"/>
</dbReference>
<dbReference type="InterPro" id="IPR010982">
    <property type="entry name" value="Lambda_DNA-bd_dom_sf"/>
</dbReference>
<accession>A0A7W6C2T0</accession>
<sequence length="304" mass="33444">MSCEQSFDMIMRAENTERFPPRQRNCFRIPNFQNADNIPHMSETFHERFTRLVEASPLKPQAISKAAGLDKDTVRKLLANPEQKPSVKSLSGLADVLGVSEQYLLKGINDGERKLISSFDPDAPESRGQDADWDDGLPSMGVIDGRLQYKGRVAGASPEVPAAAGAGQGHIIEDRLARIETNGIASGHPVSSEWLIPADFVRHGLGAQPSQIIIVPVVGHSMEPRLYAGDRVMVDISQAAYVGDAIYVFSDGDDVLKVKTLSKMSGSNPARFRIISEASPDRYDELQHDEFRILGRVVGRFSRM</sequence>
<feature type="domain" description="HTH cro/C1-type" evidence="5">
    <location>
        <begin position="61"/>
        <end position="104"/>
    </location>
</feature>
<dbReference type="CDD" id="cd06529">
    <property type="entry name" value="S24_LexA-like"/>
    <property type="match status" value="1"/>
</dbReference>
<evidence type="ECO:0000256" key="1">
    <source>
        <dbReference type="ARBA" id="ARBA00023015"/>
    </source>
</evidence>
<evidence type="ECO:0000256" key="4">
    <source>
        <dbReference type="SAM" id="MobiDB-lite"/>
    </source>
</evidence>
<dbReference type="InterPro" id="IPR039418">
    <property type="entry name" value="LexA-like"/>
</dbReference>
<evidence type="ECO:0000256" key="3">
    <source>
        <dbReference type="ARBA" id="ARBA00023163"/>
    </source>
</evidence>
<dbReference type="PROSITE" id="PS50943">
    <property type="entry name" value="HTH_CROC1"/>
    <property type="match status" value="1"/>
</dbReference>
<dbReference type="PANTHER" id="PTHR40661:SF3">
    <property type="entry name" value="FELS-1 PROPHAGE TRANSCRIPTIONAL REGULATOR"/>
    <property type="match status" value="1"/>
</dbReference>
<proteinExistence type="predicted"/>
<evidence type="ECO:0000259" key="5">
    <source>
        <dbReference type="PROSITE" id="PS50943"/>
    </source>
</evidence>
<dbReference type="Pfam" id="PF00717">
    <property type="entry name" value="Peptidase_S24"/>
    <property type="match status" value="1"/>
</dbReference>
<dbReference type="InterPro" id="IPR001387">
    <property type="entry name" value="Cro/C1-type_HTH"/>
</dbReference>
<dbReference type="AlphaFoldDB" id="A0A7W6C2T0"/>
<evidence type="ECO:0000313" key="7">
    <source>
        <dbReference type="Proteomes" id="UP000565286"/>
    </source>
</evidence>
<dbReference type="EMBL" id="JACIDV010000002">
    <property type="protein sequence ID" value="MBB3944680.1"/>
    <property type="molecule type" value="Genomic_DNA"/>
</dbReference>
<name>A0A7W6C2T0_9HYPH</name>
<dbReference type="InterPro" id="IPR036286">
    <property type="entry name" value="LexA/Signal_pep-like_sf"/>
</dbReference>
<dbReference type="Gene3D" id="1.10.260.40">
    <property type="entry name" value="lambda repressor-like DNA-binding domains"/>
    <property type="match status" value="1"/>
</dbReference>
<dbReference type="SUPFAM" id="SSF47413">
    <property type="entry name" value="lambda repressor-like DNA-binding domains"/>
    <property type="match status" value="1"/>
</dbReference>
<reference evidence="6 7" key="1">
    <citation type="submission" date="2020-08" db="EMBL/GenBank/DDBJ databases">
        <title>Genomic Encyclopedia of Type Strains, Phase IV (KMG-IV): sequencing the most valuable type-strain genomes for metagenomic binning, comparative biology and taxonomic classification.</title>
        <authorList>
            <person name="Goeker M."/>
        </authorList>
    </citation>
    <scope>NUCLEOTIDE SEQUENCE [LARGE SCALE GENOMIC DNA]</scope>
    <source>
        <strain evidence="6 7">DSM 26438</strain>
    </source>
</reference>
<keyword evidence="1" id="KW-0805">Transcription regulation</keyword>
<protein>
    <submittedName>
        <fullName evidence="6">Transcriptional regulator with XRE-family HTH domain</fullName>
    </submittedName>
</protein>
<dbReference type="Proteomes" id="UP000565286">
    <property type="component" value="Unassembled WGS sequence"/>
</dbReference>
<keyword evidence="2" id="KW-0238">DNA-binding</keyword>
<dbReference type="SUPFAM" id="SSF51306">
    <property type="entry name" value="LexA/Signal peptidase"/>
    <property type="match status" value="1"/>
</dbReference>
<evidence type="ECO:0000256" key="2">
    <source>
        <dbReference type="ARBA" id="ARBA00023125"/>
    </source>
</evidence>
<dbReference type="InterPro" id="IPR015927">
    <property type="entry name" value="Peptidase_S24_S26A/B/C"/>
</dbReference>
<evidence type="ECO:0000313" key="6">
    <source>
        <dbReference type="EMBL" id="MBB3944680.1"/>
    </source>
</evidence>